<comment type="caution">
    <text evidence="2">The sequence shown here is derived from an EMBL/GenBank/DDBJ whole genome shotgun (WGS) entry which is preliminary data.</text>
</comment>
<evidence type="ECO:0000313" key="2">
    <source>
        <dbReference type="EMBL" id="KAK2195860.1"/>
    </source>
</evidence>
<dbReference type="AlphaFoldDB" id="A0AAD9PJ72"/>
<keyword evidence="3" id="KW-1185">Reference proteome</keyword>
<organism evidence="2 3">
    <name type="scientific">Babesia duncani</name>
    <dbReference type="NCBI Taxonomy" id="323732"/>
    <lineage>
        <taxon>Eukaryota</taxon>
        <taxon>Sar</taxon>
        <taxon>Alveolata</taxon>
        <taxon>Apicomplexa</taxon>
        <taxon>Aconoidasida</taxon>
        <taxon>Piroplasmida</taxon>
        <taxon>Babesiidae</taxon>
        <taxon>Babesia</taxon>
    </lineage>
</organism>
<evidence type="ECO:0000313" key="3">
    <source>
        <dbReference type="Proteomes" id="UP001214638"/>
    </source>
</evidence>
<dbReference type="RefSeq" id="XP_067802703.1">
    <property type="nucleotide sequence ID" value="XM_067947481.1"/>
</dbReference>
<dbReference type="GeneID" id="94336756"/>
<dbReference type="InterPro" id="IPR020864">
    <property type="entry name" value="MACPF"/>
</dbReference>
<dbReference type="KEGG" id="bdw:94336756"/>
<name>A0AAD9PJ72_9APIC</name>
<protein>
    <submittedName>
        <fullName evidence="2">Membrane attack complex component-perforin (MACPF) domain</fullName>
    </submittedName>
</protein>
<evidence type="ECO:0000259" key="1">
    <source>
        <dbReference type="PROSITE" id="PS51412"/>
    </source>
</evidence>
<gene>
    <name evidence="2" type="ORF">BdWA1_002458</name>
</gene>
<proteinExistence type="predicted"/>
<dbReference type="Proteomes" id="UP001214638">
    <property type="component" value="Unassembled WGS sequence"/>
</dbReference>
<dbReference type="EMBL" id="JALLKP010000003">
    <property type="protein sequence ID" value="KAK2195860.1"/>
    <property type="molecule type" value="Genomic_DNA"/>
</dbReference>
<dbReference type="Pfam" id="PF01823">
    <property type="entry name" value="MACPF"/>
    <property type="match status" value="1"/>
</dbReference>
<accession>A0AAD9PJ72</accession>
<reference evidence="2" key="1">
    <citation type="journal article" date="2023" name="Nat. Microbiol.">
        <title>Babesia duncani multi-omics identifies virulence factors and drug targets.</title>
        <authorList>
            <person name="Singh P."/>
            <person name="Lonardi S."/>
            <person name="Liang Q."/>
            <person name="Vydyam P."/>
            <person name="Khabirova E."/>
            <person name="Fang T."/>
            <person name="Gihaz S."/>
            <person name="Thekkiniath J."/>
            <person name="Munshi M."/>
            <person name="Abel S."/>
            <person name="Ciampossin L."/>
            <person name="Batugedara G."/>
            <person name="Gupta M."/>
            <person name="Lu X.M."/>
            <person name="Lenz T."/>
            <person name="Chakravarty S."/>
            <person name="Cornillot E."/>
            <person name="Hu Y."/>
            <person name="Ma W."/>
            <person name="Gonzalez L.M."/>
            <person name="Sanchez S."/>
            <person name="Estrada K."/>
            <person name="Sanchez-Flores A."/>
            <person name="Montero E."/>
            <person name="Harb O.S."/>
            <person name="Le Roch K.G."/>
            <person name="Mamoun C.B."/>
        </authorList>
    </citation>
    <scope>NUCLEOTIDE SEQUENCE</scope>
    <source>
        <strain evidence="2">WA1</strain>
    </source>
</reference>
<feature type="domain" description="MACPF" evidence="1">
    <location>
        <begin position="1"/>
        <end position="244"/>
    </location>
</feature>
<dbReference type="PROSITE" id="PS51412">
    <property type="entry name" value="MACPF_2"/>
    <property type="match status" value="1"/>
</dbReference>
<sequence length="244" mass="28409">MGSITMNYDSGMNKLKKYLTRSQSNIFVYTVQCSLYSTGMYISNKWSYTRGFVSKIDYIVAHMKRHKCRLEHFKWGKIGICTEYMKLWIDLFNTYGTHIITRSVFGRLLGISRIKAGGKMLYINSENVLSTEEIVSVESFEKLIGKFFIEVESDKKKNKQKYVKNTSRMKFETLYTVGGDLLPDKEGRPFNGWKRSLNDNPMPIKLELTPIAHFISIDLAEIYYRALNIYRQCFNASNGEYSCK</sequence>